<evidence type="ECO:0000313" key="11">
    <source>
        <dbReference type="Proteomes" id="UP000054304"/>
    </source>
</evidence>
<dbReference type="OrthoDB" id="4036401at2759"/>
<organism evidence="10 11">
    <name type="scientific">Lachancea lanzarotensis</name>
    <dbReference type="NCBI Taxonomy" id="1245769"/>
    <lineage>
        <taxon>Eukaryota</taxon>
        <taxon>Fungi</taxon>
        <taxon>Dikarya</taxon>
        <taxon>Ascomycota</taxon>
        <taxon>Saccharomycotina</taxon>
        <taxon>Saccharomycetes</taxon>
        <taxon>Saccharomycetales</taxon>
        <taxon>Saccharomycetaceae</taxon>
        <taxon>Lachancea</taxon>
    </lineage>
</organism>
<evidence type="ECO:0000256" key="4">
    <source>
        <dbReference type="ARBA" id="ARBA00018967"/>
    </source>
</evidence>
<dbReference type="EMBL" id="LN736373">
    <property type="protein sequence ID" value="CEP64884.1"/>
    <property type="molecule type" value="Genomic_DNA"/>
</dbReference>
<evidence type="ECO:0000256" key="2">
    <source>
        <dbReference type="ARBA" id="ARBA00004549"/>
    </source>
</evidence>
<accession>A0A0C7NGN2</accession>
<dbReference type="Proteomes" id="UP000054304">
    <property type="component" value="Unassembled WGS sequence"/>
</dbReference>
<evidence type="ECO:0000313" key="10">
    <source>
        <dbReference type="EMBL" id="CEP64884.1"/>
    </source>
</evidence>
<sequence length="144" mass="15764">MEARRPRNRSVGFLAAGALTALALGAYYAWKKSTTSSSSSPTIDETEQNSISACIVFTEDMYESGLDWEGLISMQAVVILPPKITLRSTVVQFPVSQIIECGTEDGVWSVVRHLRKDIVVVSPLSLNSVPADIYRFSEPVTELP</sequence>
<dbReference type="GO" id="GO:0007031">
    <property type="term" value="P:peroxisome organization"/>
    <property type="evidence" value="ECO:0007669"/>
    <property type="project" value="UniProtKB-KW"/>
</dbReference>
<dbReference type="GO" id="GO:0005778">
    <property type="term" value="C:peroxisomal membrane"/>
    <property type="evidence" value="ECO:0007669"/>
    <property type="project" value="UniProtKB-SubCell"/>
</dbReference>
<dbReference type="STRING" id="1245769.A0A0C7NGN2"/>
<evidence type="ECO:0000256" key="5">
    <source>
        <dbReference type="ARBA" id="ARBA00022593"/>
    </source>
</evidence>
<dbReference type="HOGENOM" id="CLU_121063_0_0_1"/>
<comment type="function">
    <text evidence="1">Involved in peroxisome biogenesis.</text>
</comment>
<evidence type="ECO:0000256" key="9">
    <source>
        <dbReference type="ARBA" id="ARBA00023140"/>
    </source>
</evidence>
<keyword evidence="7" id="KW-1133">Transmembrane helix</keyword>
<evidence type="ECO:0000256" key="7">
    <source>
        <dbReference type="ARBA" id="ARBA00022989"/>
    </source>
</evidence>
<comment type="similarity">
    <text evidence="3">Belongs to the peroxin-22 family.</text>
</comment>
<comment type="subcellular location">
    <subcellularLocation>
        <location evidence="2">Peroxisome membrane</location>
        <topology evidence="2">Single-pass membrane protein</topology>
    </subcellularLocation>
</comment>
<evidence type="ECO:0000256" key="3">
    <source>
        <dbReference type="ARBA" id="ARBA00009642"/>
    </source>
</evidence>
<dbReference type="InterPro" id="IPR038613">
    <property type="entry name" value="Peroxin-22_C_sf"/>
</dbReference>
<keyword evidence="9" id="KW-0576">Peroxisome</keyword>
<evidence type="ECO:0000256" key="8">
    <source>
        <dbReference type="ARBA" id="ARBA00023136"/>
    </source>
</evidence>
<dbReference type="Gene3D" id="3.40.50.11730">
    <property type="entry name" value="Peroxisome assembly protein 22"/>
    <property type="match status" value="1"/>
</dbReference>
<protein>
    <recommendedName>
        <fullName evidence="4">Peroxisome assembly protein 22</fullName>
    </recommendedName>
</protein>
<dbReference type="RefSeq" id="XP_022631084.1">
    <property type="nucleotide sequence ID" value="XM_022771944.1"/>
</dbReference>
<keyword evidence="6" id="KW-0812">Transmembrane</keyword>
<dbReference type="AlphaFoldDB" id="A0A0C7NGN2"/>
<keyword evidence="5" id="KW-0962">Peroxisome biogenesis</keyword>
<evidence type="ECO:0000256" key="6">
    <source>
        <dbReference type="ARBA" id="ARBA00022692"/>
    </source>
</evidence>
<keyword evidence="11" id="KW-1185">Reference proteome</keyword>
<name>A0A0C7NGN2_9SACH</name>
<keyword evidence="8" id="KW-0472">Membrane</keyword>
<gene>
    <name evidence="10" type="ORF">LALA0_S14e01442g</name>
</gene>
<dbReference type="Pfam" id="PF12827">
    <property type="entry name" value="Peroxin-22"/>
    <property type="match status" value="1"/>
</dbReference>
<proteinExistence type="inferred from homology"/>
<dbReference type="GeneID" id="34688453"/>
<dbReference type="InterPro" id="IPR024359">
    <property type="entry name" value="Peroxin-22"/>
</dbReference>
<evidence type="ECO:0000256" key="1">
    <source>
        <dbReference type="ARBA" id="ARBA00003659"/>
    </source>
</evidence>
<reference evidence="10 11" key="1">
    <citation type="submission" date="2014-12" db="EMBL/GenBank/DDBJ databases">
        <authorList>
            <person name="Neuveglise Cecile"/>
        </authorList>
    </citation>
    <scope>NUCLEOTIDE SEQUENCE [LARGE SCALE GENOMIC DNA]</scope>
    <source>
        <strain evidence="10 11">CBS 12615</strain>
    </source>
</reference>